<dbReference type="HAMAP" id="MF_00111">
    <property type="entry name" value="MurA"/>
    <property type="match status" value="1"/>
</dbReference>
<dbReference type="SUPFAM" id="SSF55205">
    <property type="entry name" value="EPT/RTPC-like"/>
    <property type="match status" value="1"/>
</dbReference>
<evidence type="ECO:0000256" key="11">
    <source>
        <dbReference type="ARBA" id="ARBA00047527"/>
    </source>
</evidence>
<keyword evidence="6 12" id="KW-0133">Cell shape</keyword>
<comment type="caution">
    <text evidence="12">Lacks conserved residue(s) required for the propagation of feature annotation.</text>
</comment>
<comment type="caution">
    <text evidence="14">The sequence shown here is derived from an EMBL/GenBank/DDBJ whole genome shotgun (WGS) entry which is preliminary data.</text>
</comment>
<feature type="binding site" evidence="12">
    <location>
        <position position="94"/>
    </location>
    <ligand>
        <name>UDP-N-acetyl-alpha-D-glucosamine</name>
        <dbReference type="ChEBI" id="CHEBI:57705"/>
    </ligand>
</feature>
<evidence type="ECO:0000256" key="10">
    <source>
        <dbReference type="ARBA" id="ARBA00038367"/>
    </source>
</evidence>
<dbReference type="GO" id="GO:0009252">
    <property type="term" value="P:peptidoglycan biosynthetic process"/>
    <property type="evidence" value="ECO:0007669"/>
    <property type="project" value="UniProtKB-UniRule"/>
</dbReference>
<dbReference type="NCBIfam" id="NF006873">
    <property type="entry name" value="PRK09369.1"/>
    <property type="match status" value="1"/>
</dbReference>
<evidence type="ECO:0000256" key="9">
    <source>
        <dbReference type="ARBA" id="ARBA00023316"/>
    </source>
</evidence>
<dbReference type="PANTHER" id="PTHR43783:SF1">
    <property type="entry name" value="UDP-N-ACETYLGLUCOSAMINE 1-CARBOXYVINYLTRANSFERASE"/>
    <property type="match status" value="1"/>
</dbReference>
<comment type="catalytic activity">
    <reaction evidence="11 12">
        <text>phosphoenolpyruvate + UDP-N-acetyl-alpha-D-glucosamine = UDP-N-acetyl-3-O-(1-carboxyvinyl)-alpha-D-glucosamine + phosphate</text>
        <dbReference type="Rhea" id="RHEA:18681"/>
        <dbReference type="ChEBI" id="CHEBI:43474"/>
        <dbReference type="ChEBI" id="CHEBI:57705"/>
        <dbReference type="ChEBI" id="CHEBI:58702"/>
        <dbReference type="ChEBI" id="CHEBI:68483"/>
        <dbReference type="EC" id="2.5.1.7"/>
    </reaction>
</comment>
<dbReference type="Proteomes" id="UP000178017">
    <property type="component" value="Unassembled WGS sequence"/>
</dbReference>
<dbReference type="GO" id="GO:0008760">
    <property type="term" value="F:UDP-N-acetylglucosamine 1-carboxyvinyltransferase activity"/>
    <property type="evidence" value="ECO:0007669"/>
    <property type="project" value="UniProtKB-UniRule"/>
</dbReference>
<dbReference type="EMBL" id="MFDO01000023">
    <property type="protein sequence ID" value="OGE65181.1"/>
    <property type="molecule type" value="Genomic_DNA"/>
</dbReference>
<dbReference type="CDD" id="cd01555">
    <property type="entry name" value="UdpNAET"/>
    <property type="match status" value="1"/>
</dbReference>
<keyword evidence="8 12" id="KW-0131">Cell cycle</keyword>
<feature type="binding site" evidence="12">
    <location>
        <position position="330"/>
    </location>
    <ligand>
        <name>UDP-N-acetyl-alpha-D-glucosamine</name>
        <dbReference type="ChEBI" id="CHEBI:57705"/>
    </ligand>
</feature>
<keyword evidence="9 12" id="KW-0961">Cell wall biogenesis/degradation</keyword>
<keyword evidence="5 12" id="KW-0808">Transferase</keyword>
<keyword evidence="7 12" id="KW-0573">Peptidoglycan synthesis</keyword>
<evidence type="ECO:0000313" key="15">
    <source>
        <dbReference type="Proteomes" id="UP000178017"/>
    </source>
</evidence>
<dbReference type="InterPro" id="IPR013792">
    <property type="entry name" value="RNA3'P_cycl/enolpyr_Trfase_a/b"/>
</dbReference>
<evidence type="ECO:0000259" key="13">
    <source>
        <dbReference type="Pfam" id="PF00275"/>
    </source>
</evidence>
<evidence type="ECO:0000256" key="1">
    <source>
        <dbReference type="ARBA" id="ARBA00004496"/>
    </source>
</evidence>
<dbReference type="Gene3D" id="3.65.10.10">
    <property type="entry name" value="Enolpyruvate transferase domain"/>
    <property type="match status" value="2"/>
</dbReference>
<feature type="binding site" evidence="12">
    <location>
        <position position="308"/>
    </location>
    <ligand>
        <name>UDP-N-acetyl-alpha-D-glucosamine</name>
        <dbReference type="ChEBI" id="CHEBI:57705"/>
    </ligand>
</feature>
<dbReference type="AlphaFoldDB" id="A0A1F5MIH8"/>
<protein>
    <recommendedName>
        <fullName evidence="12">UDP-N-acetylglucosamine 1-carboxyvinyltransferase</fullName>
        <ecNumber evidence="12">2.5.1.7</ecNumber>
    </recommendedName>
    <alternativeName>
        <fullName evidence="12">Enoylpyruvate transferase</fullName>
    </alternativeName>
    <alternativeName>
        <fullName evidence="12">UDP-N-acetylglucosamine enolpyruvyl transferase</fullName>
        <shortName evidence="12">EPT</shortName>
    </alternativeName>
</protein>
<feature type="binding site" evidence="12">
    <location>
        <begin position="22"/>
        <end position="23"/>
    </location>
    <ligand>
        <name>phosphoenolpyruvate</name>
        <dbReference type="ChEBI" id="CHEBI:58702"/>
    </ligand>
</feature>
<evidence type="ECO:0000256" key="7">
    <source>
        <dbReference type="ARBA" id="ARBA00022984"/>
    </source>
</evidence>
<name>A0A1F5MIH8_9BACT</name>
<evidence type="ECO:0000256" key="8">
    <source>
        <dbReference type="ARBA" id="ARBA00023306"/>
    </source>
</evidence>
<keyword evidence="4 12" id="KW-0132">Cell division</keyword>
<keyword evidence="3 12" id="KW-0963">Cytoplasm</keyword>
<dbReference type="InterPro" id="IPR050068">
    <property type="entry name" value="MurA_subfamily"/>
</dbReference>
<proteinExistence type="inferred from homology"/>
<comment type="similarity">
    <text evidence="10 12">Belongs to the EPSP synthase family. MurA subfamily.</text>
</comment>
<dbReference type="InterPro" id="IPR005750">
    <property type="entry name" value="UDP_GlcNAc_COvinyl_MurA"/>
</dbReference>
<evidence type="ECO:0000313" key="14">
    <source>
        <dbReference type="EMBL" id="OGE65181.1"/>
    </source>
</evidence>
<sequence length="421" mass="45852">MAKYVINGGNKLSGRIKVSGNKNSLFPCLSASLLTDEEVVLKNVPEIVDTQISLEILQALGVRVNWDKSSHIITLQAKELTTSTLPKDLIQKLRGSIVFAGGMLGRLGKVDFYHPGGDVIGKRSIDVHLEGFRQLGFDYQKDDLYYSLKKRGGIKDIEMFFEEASVTGTENLVLAAVLNSSVTILKNCAQEPHVVDLCRMLNKMGAKIEGVGESTLTITGVKTLQGVEFELGIDYLELGTYAIAAVITGGVVELRVDSLKGLEPVMFHLERFGIEFKQKEGVVVVSAPTLRAIPTKLHTNIWPGFPSDLMSVAIVLATQAKGTSLLHDWMYESRMYFVDKLISMGAAIVIADPHRVIVTGPAKLYGRTLETPDIRAGMALVLAALIAKGESTIHKAELIERGYEDVVGKLISLGASITRVE</sequence>
<dbReference type="PANTHER" id="PTHR43783">
    <property type="entry name" value="UDP-N-ACETYLGLUCOSAMINE 1-CARBOXYVINYLTRANSFERASE"/>
    <property type="match status" value="1"/>
</dbReference>
<evidence type="ECO:0000256" key="5">
    <source>
        <dbReference type="ARBA" id="ARBA00022679"/>
    </source>
</evidence>
<dbReference type="InterPro" id="IPR001986">
    <property type="entry name" value="Enolpyruvate_Tfrase_dom"/>
</dbReference>
<comment type="subcellular location">
    <subcellularLocation>
        <location evidence="1 12">Cytoplasm</location>
    </subcellularLocation>
</comment>
<evidence type="ECO:0000256" key="6">
    <source>
        <dbReference type="ARBA" id="ARBA00022960"/>
    </source>
</evidence>
<dbReference type="EC" id="2.5.1.7" evidence="12"/>
<dbReference type="InterPro" id="IPR036968">
    <property type="entry name" value="Enolpyruvate_Tfrase_sf"/>
</dbReference>
<evidence type="ECO:0000256" key="4">
    <source>
        <dbReference type="ARBA" id="ARBA00022618"/>
    </source>
</evidence>
<dbReference type="GO" id="GO:0008360">
    <property type="term" value="P:regulation of cell shape"/>
    <property type="evidence" value="ECO:0007669"/>
    <property type="project" value="UniProtKB-KW"/>
</dbReference>
<dbReference type="GO" id="GO:0019277">
    <property type="term" value="P:UDP-N-acetylgalactosamine biosynthetic process"/>
    <property type="evidence" value="ECO:0007669"/>
    <property type="project" value="InterPro"/>
</dbReference>
<comment type="function">
    <text evidence="12">Cell wall formation. Adds enolpyruvyl to UDP-N-acetylglucosamine.</text>
</comment>
<accession>A0A1F5MIH8</accession>
<gene>
    <name evidence="12" type="primary">murA</name>
    <name evidence="14" type="ORF">A3B49_01465</name>
</gene>
<evidence type="ECO:0000256" key="2">
    <source>
        <dbReference type="ARBA" id="ARBA00004752"/>
    </source>
</evidence>
<comment type="pathway">
    <text evidence="2 12">Cell wall biogenesis; peptidoglycan biosynthesis.</text>
</comment>
<dbReference type="Pfam" id="PF00275">
    <property type="entry name" value="EPSP_synthase"/>
    <property type="match status" value="1"/>
</dbReference>
<evidence type="ECO:0000256" key="3">
    <source>
        <dbReference type="ARBA" id="ARBA00022490"/>
    </source>
</evidence>
<dbReference type="NCBIfam" id="TIGR01072">
    <property type="entry name" value="murA"/>
    <property type="match status" value="1"/>
</dbReference>
<feature type="active site" description="Proton donor" evidence="12">
    <location>
        <position position="118"/>
    </location>
</feature>
<dbReference type="GO" id="GO:0005737">
    <property type="term" value="C:cytoplasm"/>
    <property type="evidence" value="ECO:0007669"/>
    <property type="project" value="UniProtKB-SubCell"/>
</dbReference>
<feature type="domain" description="Enolpyruvate transferase" evidence="13">
    <location>
        <begin position="7"/>
        <end position="410"/>
    </location>
</feature>
<evidence type="ECO:0000256" key="12">
    <source>
        <dbReference type="HAMAP-Rule" id="MF_00111"/>
    </source>
</evidence>
<organism evidence="14 15">
    <name type="scientific">Candidatus Daviesbacteria bacterium RIFCSPLOWO2_01_FULL_40_24</name>
    <dbReference type="NCBI Taxonomy" id="1797787"/>
    <lineage>
        <taxon>Bacteria</taxon>
        <taxon>Candidatus Daviesiibacteriota</taxon>
    </lineage>
</organism>
<dbReference type="UniPathway" id="UPA00219"/>
<reference evidence="14 15" key="1">
    <citation type="journal article" date="2016" name="Nat. Commun.">
        <title>Thousands of microbial genomes shed light on interconnected biogeochemical processes in an aquifer system.</title>
        <authorList>
            <person name="Anantharaman K."/>
            <person name="Brown C.T."/>
            <person name="Hug L.A."/>
            <person name="Sharon I."/>
            <person name="Castelle C.J."/>
            <person name="Probst A.J."/>
            <person name="Thomas B.C."/>
            <person name="Singh A."/>
            <person name="Wilkins M.J."/>
            <person name="Karaoz U."/>
            <person name="Brodie E.L."/>
            <person name="Williams K.H."/>
            <person name="Hubbard S.S."/>
            <person name="Banfield J.F."/>
        </authorList>
    </citation>
    <scope>NUCLEOTIDE SEQUENCE [LARGE SCALE GENOMIC DNA]</scope>
</reference>
<dbReference type="GO" id="GO:0051301">
    <property type="term" value="P:cell division"/>
    <property type="evidence" value="ECO:0007669"/>
    <property type="project" value="UniProtKB-KW"/>
</dbReference>
<dbReference type="GO" id="GO:0071555">
    <property type="term" value="P:cell wall organization"/>
    <property type="evidence" value="ECO:0007669"/>
    <property type="project" value="UniProtKB-KW"/>
</dbReference>